<evidence type="ECO:0000256" key="2">
    <source>
        <dbReference type="SAM" id="Phobius"/>
    </source>
</evidence>
<dbReference type="SUPFAM" id="SSF53300">
    <property type="entry name" value="vWA-like"/>
    <property type="match status" value="2"/>
</dbReference>
<keyword evidence="2" id="KW-1133">Transmembrane helix</keyword>
<feature type="domain" description="VWFA" evidence="4">
    <location>
        <begin position="73"/>
        <end position="169"/>
    </location>
</feature>
<evidence type="ECO:0000256" key="1">
    <source>
        <dbReference type="SAM" id="MobiDB-lite"/>
    </source>
</evidence>
<dbReference type="EMBL" id="CP155447">
    <property type="protein sequence ID" value="XBH03039.1"/>
    <property type="molecule type" value="Genomic_DNA"/>
</dbReference>
<feature type="transmembrane region" description="Helical" evidence="2">
    <location>
        <begin position="12"/>
        <end position="30"/>
    </location>
</feature>
<evidence type="ECO:0000259" key="4">
    <source>
        <dbReference type="Pfam" id="PF13519"/>
    </source>
</evidence>
<dbReference type="CDD" id="cd00198">
    <property type="entry name" value="vWFA"/>
    <property type="match status" value="1"/>
</dbReference>
<dbReference type="InterPro" id="IPR010768">
    <property type="entry name" value="GATase1-like"/>
</dbReference>
<dbReference type="Pfam" id="PF13768">
    <property type="entry name" value="VWA_3"/>
    <property type="match status" value="1"/>
</dbReference>
<dbReference type="Gene3D" id="3.40.50.410">
    <property type="entry name" value="von Willebrand factor, type A domain"/>
    <property type="match status" value="1"/>
</dbReference>
<feature type="region of interest" description="Disordered" evidence="1">
    <location>
        <begin position="936"/>
        <end position="1023"/>
    </location>
</feature>
<dbReference type="PANTHER" id="PTHR37947:SF2">
    <property type="entry name" value="VON WILLEBRAND FACTOR TYPE A"/>
    <property type="match status" value="1"/>
</dbReference>
<feature type="domain" description="VWFA" evidence="5">
    <location>
        <begin position="511"/>
        <end position="588"/>
    </location>
</feature>
<gene>
    <name evidence="6" type="ORF">V5E97_32745</name>
</gene>
<dbReference type="InterPro" id="IPR002035">
    <property type="entry name" value="VWF_A"/>
</dbReference>
<dbReference type="SUPFAM" id="SSF52317">
    <property type="entry name" value="Class I glutamine amidotransferase-like"/>
    <property type="match status" value="2"/>
</dbReference>
<dbReference type="InterPro" id="IPR036465">
    <property type="entry name" value="vWFA_dom_sf"/>
</dbReference>
<dbReference type="RefSeq" id="WP_406695779.1">
    <property type="nucleotide sequence ID" value="NZ_CP155447.1"/>
</dbReference>
<feature type="transmembrane region" description="Helical" evidence="2">
    <location>
        <begin position="42"/>
        <end position="60"/>
    </location>
</feature>
<dbReference type="Gene3D" id="3.40.50.880">
    <property type="match status" value="2"/>
</dbReference>
<protein>
    <submittedName>
        <fullName evidence="6">VWA domain-containing protein</fullName>
    </submittedName>
</protein>
<keyword evidence="2" id="KW-0472">Membrane</keyword>
<sequence length="1023" mass="112740">MFGKLSVSVGHPWWLILLPILIPPLVLLSFRSLSGLGSVRRIVAILFRSAVVTLIVLALAELQMVRRSDRLTTMFLLDGSQSVPRELQGPAQDYVTAASRKRRKDDLTGVIVFGKAPSVESPPAPTEINLLGIESSIDSEYTDLASAIKLALATFPEDTARRIVILSDGNENRGNAIEQALSAKKLGVQVDTVPLEYHYDREVLVEKVSIPPDVKKGETVNINVVIRASEPTRGTLQIFQKADNYRAPAPGNETPQPVELQRGINVFNLKQQINEPNFYTFAAEFVPEKGSGDRRAINNVAEGFTHARGKAQVLLIEGTAGEHVELIRALREKEIAVTPLVAPRVDGSGGVGGDALPTDLAQLQPYDSVILANVPKESFTESQHQILESNVHDMGAGLVMIGGRDSFGAGGWMNTPVEKALPVDMQIKALKVQGIGAMVMIMHASEIPEGNYWQKVVAKAALNALSTYDYAGMLHWEGQEAWLFTLRSIGSGRPIMLRAIDRMTPGDMPDFDPSLQLAMKGLMQVKDAMTRHIVIISDGDPTPPTSAVIRQLVANKITVTSVLTAAHGNDFGAQSTMRNLANRTKGRFYNVTNPKALPRIYQKEARTISRPLIFEQGTPWAPKVNYLSEPVIGLPAEIPPINGLVLTSLKENELVEVPLTSPLPTGQVNPLLAHWTYGLGRSVAFTSDAGRRWAKEWPDWQSYAAFWSQIIRWSMRPVDRGNLTLTVRREEGRIKVVVDALDKENQFLNFLQIQGNVVSPDLKRSSVELVQVAPGKYEGTVEDAEASGNYFVNLGYRGSEGIQGVISSGVSVPYSDEYRELRSNPATLENISSLTDGQVSTWKYFPDGRVDLQRTIDSIDHFRRDATLVNPRSFADLWPTLLWLAVVLFLGDVAVRRVAPDIDRIRKSVADQWKKLRGQEVAPPVDYMEKLKTRKAEVGEQLDRSRAAARFEAPPPSETVAAGEPLLQENRPTEAKRPAKSTPDAPGLGPDASKAAEPESYTNRLLRAKQKVWEEREKNQDKP</sequence>
<feature type="domain" description="Putative glutamine amidotransferase" evidence="3">
    <location>
        <begin position="631"/>
        <end position="713"/>
    </location>
</feature>
<evidence type="ECO:0000259" key="5">
    <source>
        <dbReference type="Pfam" id="PF13768"/>
    </source>
</evidence>
<evidence type="ECO:0000313" key="6">
    <source>
        <dbReference type="EMBL" id="XBH03039.1"/>
    </source>
</evidence>
<feature type="compositionally biased region" description="Basic and acidic residues" evidence="1">
    <location>
        <begin position="936"/>
        <end position="946"/>
    </location>
</feature>
<feature type="compositionally biased region" description="Basic and acidic residues" evidence="1">
    <location>
        <begin position="1011"/>
        <end position="1023"/>
    </location>
</feature>
<dbReference type="PANTHER" id="PTHR37947">
    <property type="entry name" value="BLL2462 PROTEIN"/>
    <property type="match status" value="1"/>
</dbReference>
<accession>A0AAU7CDE5</accession>
<keyword evidence="2" id="KW-0812">Transmembrane</keyword>
<dbReference type="Pfam" id="PF13519">
    <property type="entry name" value="VWA_2"/>
    <property type="match status" value="1"/>
</dbReference>
<name>A0AAU7CDE5_9BACT</name>
<dbReference type="InterPro" id="IPR029062">
    <property type="entry name" value="Class_I_gatase-like"/>
</dbReference>
<dbReference type="AlphaFoldDB" id="A0AAU7CDE5"/>
<evidence type="ECO:0000259" key="3">
    <source>
        <dbReference type="Pfam" id="PF07090"/>
    </source>
</evidence>
<organism evidence="6">
    <name type="scientific">Singulisphaera sp. Ch08</name>
    <dbReference type="NCBI Taxonomy" id="3120278"/>
    <lineage>
        <taxon>Bacteria</taxon>
        <taxon>Pseudomonadati</taxon>
        <taxon>Planctomycetota</taxon>
        <taxon>Planctomycetia</taxon>
        <taxon>Isosphaerales</taxon>
        <taxon>Isosphaeraceae</taxon>
        <taxon>Singulisphaera</taxon>
    </lineage>
</organism>
<reference evidence="6" key="1">
    <citation type="submission" date="2024-05" db="EMBL/GenBank/DDBJ databases">
        <title>Planctomycetes of the genus Singulisphaera possess chitinolytic capabilities.</title>
        <authorList>
            <person name="Ivanova A."/>
        </authorList>
    </citation>
    <scope>NUCLEOTIDE SEQUENCE</scope>
    <source>
        <strain evidence="6">Ch08T</strain>
    </source>
</reference>
<proteinExistence type="predicted"/>
<dbReference type="Pfam" id="PF07090">
    <property type="entry name" value="GATase1_like"/>
    <property type="match status" value="1"/>
</dbReference>